<gene>
    <name evidence="1" type="ORF">NQ314_013804</name>
</gene>
<dbReference type="AlphaFoldDB" id="A0AAV8X4S0"/>
<feature type="non-terminal residue" evidence="1">
    <location>
        <position position="1"/>
    </location>
</feature>
<proteinExistence type="predicted"/>
<keyword evidence="2" id="KW-1185">Reference proteome</keyword>
<protein>
    <submittedName>
        <fullName evidence="1">Uncharacterized protein</fullName>
    </submittedName>
</protein>
<dbReference type="Proteomes" id="UP001162156">
    <property type="component" value="Unassembled WGS sequence"/>
</dbReference>
<name>A0AAV8X4S0_9CUCU</name>
<reference evidence="1" key="1">
    <citation type="journal article" date="2023" name="Insect Mol. Biol.">
        <title>Genome sequencing provides insights into the evolution of gene families encoding plant cell wall-degrading enzymes in longhorned beetles.</title>
        <authorList>
            <person name="Shin N.R."/>
            <person name="Okamura Y."/>
            <person name="Kirsch R."/>
            <person name="Pauchet Y."/>
        </authorList>
    </citation>
    <scope>NUCLEOTIDE SEQUENCE</scope>
    <source>
        <strain evidence="1">RBIC_L_NR</strain>
    </source>
</reference>
<accession>A0AAV8X4S0</accession>
<evidence type="ECO:0000313" key="1">
    <source>
        <dbReference type="EMBL" id="KAJ8933770.1"/>
    </source>
</evidence>
<evidence type="ECO:0000313" key="2">
    <source>
        <dbReference type="Proteomes" id="UP001162156"/>
    </source>
</evidence>
<comment type="caution">
    <text evidence="1">The sequence shown here is derived from an EMBL/GenBank/DDBJ whole genome shotgun (WGS) entry which is preliminary data.</text>
</comment>
<organism evidence="1 2">
    <name type="scientific">Rhamnusium bicolor</name>
    <dbReference type="NCBI Taxonomy" id="1586634"/>
    <lineage>
        <taxon>Eukaryota</taxon>
        <taxon>Metazoa</taxon>
        <taxon>Ecdysozoa</taxon>
        <taxon>Arthropoda</taxon>
        <taxon>Hexapoda</taxon>
        <taxon>Insecta</taxon>
        <taxon>Pterygota</taxon>
        <taxon>Neoptera</taxon>
        <taxon>Endopterygota</taxon>
        <taxon>Coleoptera</taxon>
        <taxon>Polyphaga</taxon>
        <taxon>Cucujiformia</taxon>
        <taxon>Chrysomeloidea</taxon>
        <taxon>Cerambycidae</taxon>
        <taxon>Lepturinae</taxon>
        <taxon>Rhagiini</taxon>
        <taxon>Rhamnusium</taxon>
    </lineage>
</organism>
<sequence length="67" mass="7559">INITYCLEKSNSNNLTCDCNKEISLIIYIASLTEDITPNDVEAASKIIYYSIVNISKNDLNILKNLF</sequence>
<dbReference type="EMBL" id="JANEYF010003814">
    <property type="protein sequence ID" value="KAJ8933770.1"/>
    <property type="molecule type" value="Genomic_DNA"/>
</dbReference>